<reference evidence="6" key="1">
    <citation type="journal article" date="2013" name="Science">
        <title>Gene transfer from bacteria and archaea facilitated evolution of an extremophilic eukaryote.</title>
        <authorList>
            <person name="Schonknecht G."/>
            <person name="Chen W.H."/>
            <person name="Ternes C.M."/>
            <person name="Barbier G.G."/>
            <person name="Shrestha R.P."/>
            <person name="Stanke M."/>
            <person name="Brautigam A."/>
            <person name="Baker B.J."/>
            <person name="Banfield J.F."/>
            <person name="Garavito R.M."/>
            <person name="Carr K."/>
            <person name="Wilkerson C."/>
            <person name="Rensing S.A."/>
            <person name="Gagneul D."/>
            <person name="Dickenson N.E."/>
            <person name="Oesterhelt C."/>
            <person name="Lercher M.J."/>
            <person name="Weber A.P."/>
        </authorList>
    </citation>
    <scope>NUCLEOTIDE SEQUENCE [LARGE SCALE GENOMIC DNA]</scope>
    <source>
        <strain evidence="6">074W</strain>
    </source>
</reference>
<proteinExistence type="inferred from homology"/>
<evidence type="ECO:0000313" key="5">
    <source>
        <dbReference type="EMBL" id="EME26782.1"/>
    </source>
</evidence>
<dbReference type="GeneID" id="17085735"/>
<dbReference type="Pfam" id="PF12895">
    <property type="entry name" value="ANAPC3"/>
    <property type="match status" value="1"/>
</dbReference>
<sequence>MKAFDGSELLLIQGVQNSLHYCLYSNAIFLAERLFALRKCEETAYLLATSCIRQNKVHRASAVLTGCQSPENRYLAAWCFFEQNKLREAEDSLRWNEKEEEIPGKAAGHYLLGLIYQRSNRKNKAIDQFKKCLEKDATLWMAYVALCELGSSPDPDTYFSKEDWTLLSTQVGPSAEAGPNQPLGLSCLSSTSVEAPSISSGKQLPPQIIGRTSEEEDYNTPYQRQTPKRLASPSRVSHITLTNPNLQTNVLDKSGDFRTPSPEAKVIGTLRSNGPPSVRRNNKPLATPSSQQETIGSLRKLGRLSFSSRSSDRMAVERVVSSGEERNMAHDSFSVMRLFRILGKAQLLLSLFCSEEAIQTLEGLPPAQYQTGYVLSMVGRAYYELLDYNSALQTFEQCQHLDFTYTDGLEYFSSVMWHLRMETELSFLSQYLLSVDRNSSSAWCAMGNLFSLQKDPDTAIRCLKRAVLLAPRSSYAHALIGHEYIFKEDYDAAMASFRTALAISEREYHAWYGLGQVFHKQEKYKLADYHYRCAIKINPRSSLLYYHLANVCYSCKSYNEALEAYDKAIELNAKNYVARFERAKLYSKIQRHREATEELIELSNLVPKEPAVHYLLGRLAKNGGDRKLAMQYFMFALDLDPKSRLYKHCLENIDAPDDPEDL</sequence>
<comment type="similarity">
    <text evidence="2">Belongs to the APC3/CDC27 family.</text>
</comment>
<evidence type="ECO:0000313" key="6">
    <source>
        <dbReference type="Proteomes" id="UP000030680"/>
    </source>
</evidence>
<gene>
    <name evidence="5" type="ORF">Gasu_55740</name>
</gene>
<dbReference type="GO" id="GO:0007091">
    <property type="term" value="P:metaphase/anaphase transition of mitotic cell cycle"/>
    <property type="evidence" value="ECO:0007669"/>
    <property type="project" value="TreeGrafter"/>
</dbReference>
<dbReference type="PANTHER" id="PTHR12558:SF13">
    <property type="entry name" value="CELL DIVISION CYCLE PROTEIN 27 HOMOLOG"/>
    <property type="match status" value="1"/>
</dbReference>
<keyword evidence="1 3" id="KW-0802">TPR repeat</keyword>
<feature type="repeat" description="TPR" evidence="3">
    <location>
        <begin position="542"/>
        <end position="575"/>
    </location>
</feature>
<dbReference type="Pfam" id="PF14559">
    <property type="entry name" value="TPR_19"/>
    <property type="match status" value="1"/>
</dbReference>
<organism evidence="5 6">
    <name type="scientific">Galdieria sulphuraria</name>
    <name type="common">Red alga</name>
    <dbReference type="NCBI Taxonomy" id="130081"/>
    <lineage>
        <taxon>Eukaryota</taxon>
        <taxon>Rhodophyta</taxon>
        <taxon>Bangiophyceae</taxon>
        <taxon>Galdieriales</taxon>
        <taxon>Galdieriaceae</taxon>
        <taxon>Galdieria</taxon>
    </lineage>
</organism>
<dbReference type="InterPro" id="IPR019734">
    <property type="entry name" value="TPR_rpt"/>
</dbReference>
<feature type="repeat" description="TPR" evidence="3">
    <location>
        <begin position="508"/>
        <end position="541"/>
    </location>
</feature>
<protein>
    <submittedName>
        <fullName evidence="5">Anaphase-promoting complex subunit 3</fullName>
    </submittedName>
</protein>
<accession>M2XA84</accession>
<dbReference type="PROSITE" id="PS50005">
    <property type="entry name" value="TPR"/>
    <property type="match status" value="6"/>
</dbReference>
<feature type="repeat" description="TPR" evidence="3">
    <location>
        <begin position="610"/>
        <end position="643"/>
    </location>
</feature>
<dbReference type="GO" id="GO:0005680">
    <property type="term" value="C:anaphase-promoting complex"/>
    <property type="evidence" value="ECO:0007669"/>
    <property type="project" value="TreeGrafter"/>
</dbReference>
<evidence type="ECO:0000256" key="3">
    <source>
        <dbReference type="PROSITE-ProRule" id="PRU00339"/>
    </source>
</evidence>
<dbReference type="eggNOG" id="KOG1126">
    <property type="taxonomic scope" value="Eukaryota"/>
</dbReference>
<dbReference type="STRING" id="130081.M2XA84"/>
<feature type="repeat" description="TPR" evidence="3">
    <location>
        <begin position="440"/>
        <end position="473"/>
    </location>
</feature>
<dbReference type="GO" id="GO:0005737">
    <property type="term" value="C:cytoplasm"/>
    <property type="evidence" value="ECO:0007669"/>
    <property type="project" value="TreeGrafter"/>
</dbReference>
<feature type="repeat" description="TPR" evidence="3">
    <location>
        <begin position="106"/>
        <end position="139"/>
    </location>
</feature>
<dbReference type="AlphaFoldDB" id="M2XA84"/>
<dbReference type="GO" id="GO:0016567">
    <property type="term" value="P:protein ubiquitination"/>
    <property type="evidence" value="ECO:0007669"/>
    <property type="project" value="TreeGrafter"/>
</dbReference>
<dbReference type="PANTHER" id="PTHR12558">
    <property type="entry name" value="CELL DIVISION CYCLE 16,23,27"/>
    <property type="match status" value="1"/>
</dbReference>
<keyword evidence="6" id="KW-1185">Reference proteome</keyword>
<evidence type="ECO:0000256" key="2">
    <source>
        <dbReference type="ARBA" id="ARBA00038210"/>
    </source>
</evidence>
<evidence type="ECO:0000256" key="1">
    <source>
        <dbReference type="ARBA" id="ARBA00022803"/>
    </source>
</evidence>
<dbReference type="SUPFAM" id="SSF48452">
    <property type="entry name" value="TPR-like"/>
    <property type="match status" value="2"/>
</dbReference>
<dbReference type="Proteomes" id="UP000030680">
    <property type="component" value="Unassembled WGS sequence"/>
</dbReference>
<dbReference type="GO" id="GO:0031145">
    <property type="term" value="P:anaphase-promoting complex-dependent catabolic process"/>
    <property type="evidence" value="ECO:0007669"/>
    <property type="project" value="TreeGrafter"/>
</dbReference>
<dbReference type="Gene3D" id="1.25.40.10">
    <property type="entry name" value="Tetratricopeptide repeat domain"/>
    <property type="match status" value="4"/>
</dbReference>
<name>M2XA84_GALSU</name>
<feature type="repeat" description="TPR" evidence="3">
    <location>
        <begin position="474"/>
        <end position="507"/>
    </location>
</feature>
<dbReference type="Pfam" id="PF00515">
    <property type="entry name" value="TPR_1"/>
    <property type="match status" value="1"/>
</dbReference>
<dbReference type="OrthoDB" id="329563at2759"/>
<dbReference type="OMA" id="TCTRIMK"/>
<dbReference type="KEGG" id="gsl:Gasu_55740"/>
<dbReference type="GO" id="GO:0051301">
    <property type="term" value="P:cell division"/>
    <property type="evidence" value="ECO:0007669"/>
    <property type="project" value="TreeGrafter"/>
</dbReference>
<dbReference type="RefSeq" id="XP_005703302.1">
    <property type="nucleotide sequence ID" value="XM_005703245.1"/>
</dbReference>
<dbReference type="Pfam" id="PF13181">
    <property type="entry name" value="TPR_8"/>
    <property type="match status" value="3"/>
</dbReference>
<dbReference type="SMART" id="SM00028">
    <property type="entry name" value="TPR"/>
    <property type="match status" value="8"/>
</dbReference>
<feature type="region of interest" description="Disordered" evidence="4">
    <location>
        <begin position="252"/>
        <end position="294"/>
    </location>
</feature>
<feature type="region of interest" description="Disordered" evidence="4">
    <location>
        <begin position="195"/>
        <end position="234"/>
    </location>
</feature>
<evidence type="ECO:0000256" key="4">
    <source>
        <dbReference type="SAM" id="MobiDB-lite"/>
    </source>
</evidence>
<dbReference type="Gramene" id="EME26782">
    <property type="protein sequence ID" value="EME26782"/>
    <property type="gene ID" value="Gasu_55740"/>
</dbReference>
<dbReference type="EMBL" id="KB454542">
    <property type="protein sequence ID" value="EME26782.1"/>
    <property type="molecule type" value="Genomic_DNA"/>
</dbReference>
<dbReference type="InterPro" id="IPR011990">
    <property type="entry name" value="TPR-like_helical_dom_sf"/>
</dbReference>